<dbReference type="Gene3D" id="3.10.520.10">
    <property type="entry name" value="ApbE-like domains"/>
    <property type="match status" value="1"/>
</dbReference>
<proteinExistence type="inferred from homology"/>
<protein>
    <recommendedName>
        <fullName evidence="2 10">FAD:protein FMN transferase</fullName>
        <ecNumber evidence="1 10">2.7.1.180</ecNumber>
    </recommendedName>
    <alternativeName>
        <fullName evidence="8 10">Flavin transferase</fullName>
    </alternativeName>
</protein>
<organism evidence="13 14">
    <name type="scientific">Candidatus Ornithobacterium hominis</name>
    <dbReference type="NCBI Taxonomy" id="2497989"/>
    <lineage>
        <taxon>Bacteria</taxon>
        <taxon>Pseudomonadati</taxon>
        <taxon>Bacteroidota</taxon>
        <taxon>Flavobacteriia</taxon>
        <taxon>Flavobacteriales</taxon>
        <taxon>Weeksellaceae</taxon>
        <taxon>Ornithobacterium</taxon>
    </lineage>
</organism>
<evidence type="ECO:0000256" key="2">
    <source>
        <dbReference type="ARBA" id="ARBA00016337"/>
    </source>
</evidence>
<dbReference type="InterPro" id="IPR003374">
    <property type="entry name" value="ApbE-like_sf"/>
</dbReference>
<comment type="catalytic activity">
    <reaction evidence="9 10 12">
        <text>L-threonyl-[protein] + FAD = FMN-L-threonyl-[protein] + AMP + H(+)</text>
        <dbReference type="Rhea" id="RHEA:36847"/>
        <dbReference type="Rhea" id="RHEA-COMP:11060"/>
        <dbReference type="Rhea" id="RHEA-COMP:11061"/>
        <dbReference type="ChEBI" id="CHEBI:15378"/>
        <dbReference type="ChEBI" id="CHEBI:30013"/>
        <dbReference type="ChEBI" id="CHEBI:57692"/>
        <dbReference type="ChEBI" id="CHEBI:74257"/>
        <dbReference type="ChEBI" id="CHEBI:456215"/>
        <dbReference type="EC" id="2.7.1.180"/>
    </reaction>
</comment>
<evidence type="ECO:0000256" key="8">
    <source>
        <dbReference type="ARBA" id="ARBA00031306"/>
    </source>
</evidence>
<keyword evidence="6 10" id="KW-0274">FAD</keyword>
<evidence type="ECO:0000256" key="5">
    <source>
        <dbReference type="ARBA" id="ARBA00022723"/>
    </source>
</evidence>
<evidence type="ECO:0000256" key="9">
    <source>
        <dbReference type="ARBA" id="ARBA00048540"/>
    </source>
</evidence>
<accession>A0A383TVR8</accession>
<keyword evidence="4 10" id="KW-0808">Transferase</keyword>
<keyword evidence="12" id="KW-0472">Membrane</keyword>
<gene>
    <name evidence="13" type="primary">apbE</name>
    <name evidence="13" type="ORF">SAMEA104719789_00526</name>
</gene>
<dbReference type="Proteomes" id="UP000262142">
    <property type="component" value="Unassembled WGS sequence"/>
</dbReference>
<sequence>MRYLFLLTFLSLISCEKEKKNNLEPEKKSYQVSQGEAFGSTYTIHYEHDKDLSDTIKADLFYFDELISTYRDDSQLEKFNRSTRGIQADSVLLDLVQKCFEFNEKSKGFFDPTVAPLSALYGFNGRKIMHYPEDSAIQRVLAYTGMGKIKIKGDSLIKTNPHTQLNFNAVTGYINDYIALKFQKKGIQNYLIEIGGELYAEGVNSEGKPWNVGIDVPEDTPRREIFTTHTLQHAGLATSGNYRKFHELPDGRKVVHTINPKNGFSQASHLLSVTVIAPSAAEADAIATSLMAMGLQKAKEFSQNSSYKILLLFNQNGELKSERFGDF</sequence>
<feature type="binding site" evidence="11">
    <location>
        <position position="284"/>
    </location>
    <ligand>
        <name>Mg(2+)</name>
        <dbReference type="ChEBI" id="CHEBI:18420"/>
    </ligand>
</feature>
<keyword evidence="12" id="KW-0997">Cell inner membrane</keyword>
<comment type="similarity">
    <text evidence="10 12">Belongs to the ApbE family.</text>
</comment>
<evidence type="ECO:0000313" key="14">
    <source>
        <dbReference type="Proteomes" id="UP000262142"/>
    </source>
</evidence>
<dbReference type="PANTHER" id="PTHR30040">
    <property type="entry name" value="THIAMINE BIOSYNTHESIS LIPOPROTEIN APBE"/>
    <property type="match status" value="1"/>
</dbReference>
<dbReference type="SUPFAM" id="SSF143631">
    <property type="entry name" value="ApbE-like"/>
    <property type="match status" value="1"/>
</dbReference>
<keyword evidence="14" id="KW-1185">Reference proteome</keyword>
<dbReference type="EMBL" id="UNSC01000001">
    <property type="protein sequence ID" value="SZD71427.1"/>
    <property type="molecule type" value="Genomic_DNA"/>
</dbReference>
<dbReference type="RefSeq" id="WP_119058992.1">
    <property type="nucleotide sequence ID" value="NZ_UNSC01000001.1"/>
</dbReference>
<dbReference type="GO" id="GO:0016740">
    <property type="term" value="F:transferase activity"/>
    <property type="evidence" value="ECO:0007669"/>
    <property type="project" value="UniProtKB-UniRule"/>
</dbReference>
<reference evidence="13 14" key="1">
    <citation type="submission" date="2018-09" db="EMBL/GenBank/DDBJ databases">
        <authorList>
            <consortium name="Pathogen Informatics"/>
        </authorList>
    </citation>
    <scope>NUCLEOTIDE SEQUENCE [LARGE SCALE GENOMIC DNA]</scope>
    <source>
        <strain evidence="13 14">OH-22767</strain>
    </source>
</reference>
<dbReference type="PANTHER" id="PTHR30040:SF2">
    <property type="entry name" value="FAD:PROTEIN FMN TRANSFERASE"/>
    <property type="match status" value="1"/>
</dbReference>
<evidence type="ECO:0000256" key="7">
    <source>
        <dbReference type="ARBA" id="ARBA00022842"/>
    </source>
</evidence>
<dbReference type="GO" id="GO:0005886">
    <property type="term" value="C:plasma membrane"/>
    <property type="evidence" value="ECO:0007669"/>
    <property type="project" value="UniProtKB-SubCell"/>
</dbReference>
<evidence type="ECO:0000256" key="4">
    <source>
        <dbReference type="ARBA" id="ARBA00022679"/>
    </source>
</evidence>
<evidence type="ECO:0000256" key="1">
    <source>
        <dbReference type="ARBA" id="ARBA00011955"/>
    </source>
</evidence>
<name>A0A383TVR8_9FLAO</name>
<keyword evidence="3 10" id="KW-0285">Flavoprotein</keyword>
<evidence type="ECO:0000256" key="10">
    <source>
        <dbReference type="PIRNR" id="PIRNR006268"/>
    </source>
</evidence>
<evidence type="ECO:0000256" key="11">
    <source>
        <dbReference type="PIRSR" id="PIRSR006268-2"/>
    </source>
</evidence>
<dbReference type="EC" id="2.7.1.180" evidence="1 10"/>
<keyword evidence="12 13" id="KW-0449">Lipoprotein</keyword>
<keyword evidence="12" id="KW-1003">Cell membrane</keyword>
<evidence type="ECO:0000256" key="12">
    <source>
        <dbReference type="RuleBase" id="RU363002"/>
    </source>
</evidence>
<keyword evidence="7 10" id="KW-0460">Magnesium</keyword>
<dbReference type="Pfam" id="PF02424">
    <property type="entry name" value="ApbE"/>
    <property type="match status" value="1"/>
</dbReference>
<evidence type="ECO:0000256" key="3">
    <source>
        <dbReference type="ARBA" id="ARBA00022630"/>
    </source>
</evidence>
<evidence type="ECO:0000313" key="13">
    <source>
        <dbReference type="EMBL" id="SZD71427.1"/>
    </source>
</evidence>
<keyword evidence="5 10" id="KW-0479">Metal-binding</keyword>
<feature type="binding site" evidence="11">
    <location>
        <position position="288"/>
    </location>
    <ligand>
        <name>Mg(2+)</name>
        <dbReference type="ChEBI" id="CHEBI:18420"/>
    </ligand>
</feature>
<dbReference type="PIRSF" id="PIRSF006268">
    <property type="entry name" value="ApbE"/>
    <property type="match status" value="1"/>
</dbReference>
<dbReference type="OrthoDB" id="9778595at2"/>
<comment type="cofactor">
    <cofactor evidence="11">
        <name>Mg(2+)</name>
        <dbReference type="ChEBI" id="CHEBI:18420"/>
    </cofactor>
    <cofactor evidence="11">
        <name>Mn(2+)</name>
        <dbReference type="ChEBI" id="CHEBI:29035"/>
    </cofactor>
    <text evidence="11">Magnesium. Can also use manganese.</text>
</comment>
<dbReference type="InterPro" id="IPR024932">
    <property type="entry name" value="ApbE"/>
</dbReference>
<comment type="subcellular location">
    <subcellularLocation>
        <location evidence="12">Cell inner membrane</location>
        <topology evidence="12">Lipid-anchor</topology>
        <orientation evidence="12">Periplasmic side</orientation>
    </subcellularLocation>
</comment>
<evidence type="ECO:0000256" key="6">
    <source>
        <dbReference type="ARBA" id="ARBA00022827"/>
    </source>
</evidence>
<dbReference type="PROSITE" id="PS51257">
    <property type="entry name" value="PROKAR_LIPOPROTEIN"/>
    <property type="match status" value="1"/>
</dbReference>
<feature type="binding site" evidence="11">
    <location>
        <position position="169"/>
    </location>
    <ligand>
        <name>Mg(2+)</name>
        <dbReference type="ChEBI" id="CHEBI:18420"/>
    </ligand>
</feature>
<dbReference type="GO" id="GO:0046872">
    <property type="term" value="F:metal ion binding"/>
    <property type="evidence" value="ECO:0007669"/>
    <property type="project" value="UniProtKB-UniRule"/>
</dbReference>
<dbReference type="AlphaFoldDB" id="A0A383TVR8"/>
<comment type="function">
    <text evidence="12">Flavin transferase that catalyzes the transfer of the FMN moiety of FAD and its covalent binding to the hydroxyl group of a threonine residue in a target flavoprotein.</text>
</comment>